<dbReference type="Proteomes" id="UP000631114">
    <property type="component" value="Unassembled WGS sequence"/>
</dbReference>
<keyword evidence="2" id="KW-1185">Reference proteome</keyword>
<name>A0A835LFC5_9MAGN</name>
<organism evidence="1 2">
    <name type="scientific">Coptis chinensis</name>
    <dbReference type="NCBI Taxonomy" id="261450"/>
    <lineage>
        <taxon>Eukaryota</taxon>
        <taxon>Viridiplantae</taxon>
        <taxon>Streptophyta</taxon>
        <taxon>Embryophyta</taxon>
        <taxon>Tracheophyta</taxon>
        <taxon>Spermatophyta</taxon>
        <taxon>Magnoliopsida</taxon>
        <taxon>Ranunculales</taxon>
        <taxon>Ranunculaceae</taxon>
        <taxon>Coptidoideae</taxon>
        <taxon>Coptis</taxon>
    </lineage>
</organism>
<dbReference type="EMBL" id="JADFTS010000009">
    <property type="protein sequence ID" value="KAF9590407.1"/>
    <property type="molecule type" value="Genomic_DNA"/>
</dbReference>
<gene>
    <name evidence="1" type="ORF">IFM89_034200</name>
</gene>
<evidence type="ECO:0000313" key="1">
    <source>
        <dbReference type="EMBL" id="KAF9590407.1"/>
    </source>
</evidence>
<sequence length="97" mass="11028">MEGRGGDRGIGKRLAVMKYKRQRKRGVKKSVIEMLSESIDETLDKDEAEEIEELTNQLSSTLKGWISFKKVENVVTARSNSIDVEDLGKWLVSLCRI</sequence>
<dbReference type="AlphaFoldDB" id="A0A835LFC5"/>
<reference evidence="1 2" key="1">
    <citation type="submission" date="2020-10" db="EMBL/GenBank/DDBJ databases">
        <title>The Coptis chinensis genome and diversification of protoberbering-type alkaloids.</title>
        <authorList>
            <person name="Wang B."/>
            <person name="Shu S."/>
            <person name="Song C."/>
            <person name="Liu Y."/>
        </authorList>
    </citation>
    <scope>NUCLEOTIDE SEQUENCE [LARGE SCALE GENOMIC DNA]</scope>
    <source>
        <strain evidence="1">HL-2020</strain>
        <tissue evidence="1">Leaf</tissue>
    </source>
</reference>
<proteinExistence type="predicted"/>
<comment type="caution">
    <text evidence="1">The sequence shown here is derived from an EMBL/GenBank/DDBJ whole genome shotgun (WGS) entry which is preliminary data.</text>
</comment>
<evidence type="ECO:0000313" key="2">
    <source>
        <dbReference type="Proteomes" id="UP000631114"/>
    </source>
</evidence>
<accession>A0A835LFC5</accession>
<protein>
    <submittedName>
        <fullName evidence="1">Uncharacterized protein</fullName>
    </submittedName>
</protein>